<evidence type="ECO:0000256" key="1">
    <source>
        <dbReference type="SAM" id="Phobius"/>
    </source>
</evidence>
<organism evidence="2 3">
    <name type="scientific">Senna tora</name>
    <dbReference type="NCBI Taxonomy" id="362788"/>
    <lineage>
        <taxon>Eukaryota</taxon>
        <taxon>Viridiplantae</taxon>
        <taxon>Streptophyta</taxon>
        <taxon>Embryophyta</taxon>
        <taxon>Tracheophyta</taxon>
        <taxon>Spermatophyta</taxon>
        <taxon>Magnoliopsida</taxon>
        <taxon>eudicotyledons</taxon>
        <taxon>Gunneridae</taxon>
        <taxon>Pentapetalae</taxon>
        <taxon>rosids</taxon>
        <taxon>fabids</taxon>
        <taxon>Fabales</taxon>
        <taxon>Fabaceae</taxon>
        <taxon>Caesalpinioideae</taxon>
        <taxon>Cassia clade</taxon>
        <taxon>Senna</taxon>
    </lineage>
</organism>
<evidence type="ECO:0000313" key="2">
    <source>
        <dbReference type="EMBL" id="KAF7841190.1"/>
    </source>
</evidence>
<protein>
    <submittedName>
        <fullName evidence="2">Uncharacterized protein</fullName>
    </submittedName>
</protein>
<comment type="caution">
    <text evidence="2">The sequence shown here is derived from an EMBL/GenBank/DDBJ whole genome shotgun (WGS) entry which is preliminary data.</text>
</comment>
<keyword evidence="1" id="KW-1133">Transmembrane helix</keyword>
<feature type="transmembrane region" description="Helical" evidence="1">
    <location>
        <begin position="352"/>
        <end position="373"/>
    </location>
</feature>
<dbReference type="EMBL" id="JAAIUW010000002">
    <property type="protein sequence ID" value="KAF7841190.1"/>
    <property type="molecule type" value="Genomic_DNA"/>
</dbReference>
<dbReference type="AlphaFoldDB" id="A0A834XAN7"/>
<accession>A0A834XAN7</accession>
<proteinExistence type="predicted"/>
<reference evidence="2" key="1">
    <citation type="submission" date="2020-09" db="EMBL/GenBank/DDBJ databases">
        <title>Genome-Enabled Discovery of Anthraquinone Biosynthesis in Senna tora.</title>
        <authorList>
            <person name="Kang S.-H."/>
            <person name="Pandey R.P."/>
            <person name="Lee C.-M."/>
            <person name="Sim J.-S."/>
            <person name="Jeong J.-T."/>
            <person name="Choi B.-S."/>
            <person name="Jung M."/>
            <person name="Ginzburg D."/>
            <person name="Zhao K."/>
            <person name="Won S.Y."/>
            <person name="Oh T.-J."/>
            <person name="Yu Y."/>
            <person name="Kim N.-H."/>
            <person name="Lee O.R."/>
            <person name="Lee T.-H."/>
            <person name="Bashyal P."/>
            <person name="Kim T.-S."/>
            <person name="Lee W.-H."/>
            <person name="Kawkins C."/>
            <person name="Kim C.-K."/>
            <person name="Kim J.S."/>
            <person name="Ahn B.O."/>
            <person name="Rhee S.Y."/>
            <person name="Sohng J.K."/>
        </authorList>
    </citation>
    <scope>NUCLEOTIDE SEQUENCE</scope>
    <source>
        <tissue evidence="2">Leaf</tissue>
    </source>
</reference>
<evidence type="ECO:0000313" key="3">
    <source>
        <dbReference type="Proteomes" id="UP000634136"/>
    </source>
</evidence>
<dbReference type="Proteomes" id="UP000634136">
    <property type="component" value="Unassembled WGS sequence"/>
</dbReference>
<keyword evidence="1" id="KW-0812">Transmembrane</keyword>
<keyword evidence="1" id="KW-0472">Membrane</keyword>
<keyword evidence="3" id="KW-1185">Reference proteome</keyword>
<feature type="transmembrane region" description="Helical" evidence="1">
    <location>
        <begin position="322"/>
        <end position="346"/>
    </location>
</feature>
<gene>
    <name evidence="2" type="ORF">G2W53_003488</name>
</gene>
<sequence>MCCFSARAPIRCRVHVAANLLAGPRESLVAAAQLFGLCAAPRSCSPAPEPLGLAGSRTAAAQICHFSARAPSRCHVAVDTNLLAGPRALLVAATQLFGLCVALRSCSPAPELLDLAGSYTTAAQMCRFLARASLHCRVVVAANLLVEPRAPLVAAAQLFGLSVLEPRSSYCTLDRLRSLWKGLFCPSLPFISLLADGYSRHQDRAQSLEINMFPPRGFPPPEGLPPYTYFIRFESYPLGGCPSGRGALPSYLPYVSLPGLFLLPDGDFSSKVDILAPFSSPNQSCSSSLSVEGNALHIAASSVPAYSMAALYALLLSHFYSCLFSSVIILLVLFSVVFFLMSLLPLLTLGGLVHYSVFLLMITAIDIMCAFILCVDLARSSHHVALALLLRSCSAALLLSATSLLP</sequence>
<name>A0A834XAN7_9FABA</name>
<feature type="transmembrane region" description="Helical" evidence="1">
    <location>
        <begin position="295"/>
        <end position="315"/>
    </location>
</feature>
<feature type="transmembrane region" description="Helical" evidence="1">
    <location>
        <begin position="385"/>
        <end position="405"/>
    </location>
</feature>